<dbReference type="STRING" id="7398.A0A1A9Z8I3"/>
<organism evidence="2 3">
    <name type="scientific">Glossina pallidipes</name>
    <name type="common">Tsetse fly</name>
    <dbReference type="NCBI Taxonomy" id="7398"/>
    <lineage>
        <taxon>Eukaryota</taxon>
        <taxon>Metazoa</taxon>
        <taxon>Ecdysozoa</taxon>
        <taxon>Arthropoda</taxon>
        <taxon>Hexapoda</taxon>
        <taxon>Insecta</taxon>
        <taxon>Pterygota</taxon>
        <taxon>Neoptera</taxon>
        <taxon>Endopterygota</taxon>
        <taxon>Diptera</taxon>
        <taxon>Brachycera</taxon>
        <taxon>Muscomorpha</taxon>
        <taxon>Hippoboscoidea</taxon>
        <taxon>Glossinidae</taxon>
        <taxon>Glossina</taxon>
    </lineage>
</organism>
<evidence type="ECO:0000313" key="2">
    <source>
        <dbReference type="EnsemblMetazoa" id="GPAI006963-PA"/>
    </source>
</evidence>
<accession>A0A1A9Z8I3</accession>
<dbReference type="Proteomes" id="UP000092445">
    <property type="component" value="Unassembled WGS sequence"/>
</dbReference>
<dbReference type="EnsemblMetazoa" id="GPAI006963-RA">
    <property type="protein sequence ID" value="GPAI006963-PA"/>
    <property type="gene ID" value="GPAI006963"/>
</dbReference>
<name>A0A1A9Z8I3_GLOPL</name>
<evidence type="ECO:0000256" key="1">
    <source>
        <dbReference type="SAM" id="MobiDB-lite"/>
    </source>
</evidence>
<dbReference type="AlphaFoldDB" id="A0A1A9Z8I3"/>
<sequence>MADMTLRQQDATLDGMTAVLEQQPSLPQQQVPTETSTQASPTSQRMPTYSNFNIQYNNHNDNITTATVNSTTTTATTSPTNRVLPMQQRNASTNLNGCSTVGTGHLRSGTLPATAVVENEIAGNIKVTGNEKKISYEPEVKRIPSHLPIPNGIKGNITNISNQLQQQSALHNRPLLQANVTKHTLASLVTPAALTYKITDLVEKATNKVSKLQQQTHSQASTIYPNKSRVKQCQTTALQQQQDHRQHQRIPTPYQRQQVAHAANTKQMPLPQLARSKFHMTITATNNNDNPGGVMVITINNSTYHSYTNNGKIAAIGSALSLTGSTLLCSGNRLCVITE</sequence>
<proteinExistence type="predicted"/>
<keyword evidence="3" id="KW-1185">Reference proteome</keyword>
<feature type="region of interest" description="Disordered" evidence="1">
    <location>
        <begin position="23"/>
        <end position="46"/>
    </location>
</feature>
<protein>
    <submittedName>
        <fullName evidence="2">Uncharacterized protein</fullName>
    </submittedName>
</protein>
<reference evidence="2" key="2">
    <citation type="submission" date="2020-05" db="UniProtKB">
        <authorList>
            <consortium name="EnsemblMetazoa"/>
        </authorList>
    </citation>
    <scope>IDENTIFICATION</scope>
    <source>
        <strain evidence="2">IAEA</strain>
    </source>
</reference>
<evidence type="ECO:0000313" key="3">
    <source>
        <dbReference type="Proteomes" id="UP000092445"/>
    </source>
</evidence>
<dbReference type="VEuPathDB" id="VectorBase:GPAI006963"/>
<reference evidence="3" key="1">
    <citation type="submission" date="2014-03" db="EMBL/GenBank/DDBJ databases">
        <authorList>
            <person name="Aksoy S."/>
            <person name="Warren W."/>
            <person name="Wilson R.K."/>
        </authorList>
    </citation>
    <scope>NUCLEOTIDE SEQUENCE [LARGE SCALE GENOMIC DNA]</scope>
    <source>
        <strain evidence="3">IAEA</strain>
    </source>
</reference>